<dbReference type="GO" id="GO:0003677">
    <property type="term" value="F:DNA binding"/>
    <property type="evidence" value="ECO:0007669"/>
    <property type="project" value="TreeGrafter"/>
</dbReference>
<dbReference type="InterPro" id="IPR006115">
    <property type="entry name" value="6PGDH_NADP-bd"/>
</dbReference>
<evidence type="ECO:0000256" key="1">
    <source>
        <dbReference type="ARBA" id="ARBA00009080"/>
    </source>
</evidence>
<dbReference type="InterPro" id="IPR015815">
    <property type="entry name" value="HIBADH-related"/>
</dbReference>
<dbReference type="PANTHER" id="PTHR43580">
    <property type="entry name" value="OXIDOREDUCTASE GLYR1-RELATED"/>
    <property type="match status" value="1"/>
</dbReference>
<keyword evidence="6" id="KW-1185">Reference proteome</keyword>
<evidence type="ECO:0000313" key="6">
    <source>
        <dbReference type="Proteomes" id="UP000219565"/>
    </source>
</evidence>
<name>A0A285LIR9_9NOCA</name>
<dbReference type="InterPro" id="IPR013328">
    <property type="entry name" value="6PGD_dom2"/>
</dbReference>
<comment type="similarity">
    <text evidence="1">Belongs to the HIBADH-related family.</text>
</comment>
<proteinExistence type="inferred from homology"/>
<dbReference type="Pfam" id="PF03446">
    <property type="entry name" value="NAD_binding_2"/>
    <property type="match status" value="1"/>
</dbReference>
<dbReference type="GO" id="GO:0016491">
    <property type="term" value="F:oxidoreductase activity"/>
    <property type="evidence" value="ECO:0007669"/>
    <property type="project" value="UniProtKB-KW"/>
</dbReference>
<dbReference type="GO" id="GO:0050661">
    <property type="term" value="F:NADP binding"/>
    <property type="evidence" value="ECO:0007669"/>
    <property type="project" value="InterPro"/>
</dbReference>
<dbReference type="RefSeq" id="WP_097245793.1">
    <property type="nucleotide sequence ID" value="NZ_OBEG01000003.1"/>
</dbReference>
<dbReference type="GO" id="GO:0031491">
    <property type="term" value="F:nucleosome binding"/>
    <property type="evidence" value="ECO:0007669"/>
    <property type="project" value="TreeGrafter"/>
</dbReference>
<dbReference type="EMBL" id="OBEG01000003">
    <property type="protein sequence ID" value="SNY83576.1"/>
    <property type="molecule type" value="Genomic_DNA"/>
</dbReference>
<evidence type="ECO:0000256" key="2">
    <source>
        <dbReference type="ARBA" id="ARBA00023002"/>
    </source>
</evidence>
<sequence length="295" mass="30455">MADSPHTSITVLGLGAMGQALAAAFLRGGHPTKVWNRSHGRDAELVGAGARSAATAAEAIAGSDLVVACLLDHASVHEVLDPVAAELAGTALVNLTSTEPSGARELAAWAAEHGIEYLDGGIMAVPSMIGQPGSAVLYSGSRTVFDIHRSALELLGASEYFGADAGRASLVDFALLSGMYVMHAGFYHGAAMVRSIGMTAEEFGHRSAAWLSAMTASFPLAGAQIDSGDYTRVGQPLDFTKAALDAIVSASRDAGVDLDIIGAVRDLVDRQVAAGYGKQSSERVFESLHPPVRPV</sequence>
<dbReference type="PIRSF" id="PIRSF000103">
    <property type="entry name" value="HIBADH"/>
    <property type="match status" value="1"/>
</dbReference>
<evidence type="ECO:0000259" key="4">
    <source>
        <dbReference type="Pfam" id="PF21761"/>
    </source>
</evidence>
<feature type="domain" description="NADPH-dependent reductive aminase-like C-terminal" evidence="4">
    <location>
        <begin position="164"/>
        <end position="288"/>
    </location>
</feature>
<dbReference type="AlphaFoldDB" id="A0A285LIR9"/>
<dbReference type="Gene3D" id="3.40.50.720">
    <property type="entry name" value="NAD(P)-binding Rossmann-like Domain"/>
    <property type="match status" value="1"/>
</dbReference>
<feature type="domain" description="6-phosphogluconate dehydrogenase NADP-binding" evidence="3">
    <location>
        <begin position="9"/>
        <end position="158"/>
    </location>
</feature>
<reference evidence="5 6" key="1">
    <citation type="submission" date="2017-09" db="EMBL/GenBank/DDBJ databases">
        <authorList>
            <person name="Ehlers B."/>
            <person name="Leendertz F.H."/>
        </authorList>
    </citation>
    <scope>NUCLEOTIDE SEQUENCE [LARGE SCALE GENOMIC DNA]</scope>
    <source>
        <strain evidence="5 6">DSM 45537</strain>
    </source>
</reference>
<dbReference type="Proteomes" id="UP000219565">
    <property type="component" value="Unassembled WGS sequence"/>
</dbReference>
<evidence type="ECO:0000259" key="3">
    <source>
        <dbReference type="Pfam" id="PF03446"/>
    </source>
</evidence>
<dbReference type="GO" id="GO:0140673">
    <property type="term" value="P:transcription elongation-coupled chromatin remodeling"/>
    <property type="evidence" value="ECO:0007669"/>
    <property type="project" value="TreeGrafter"/>
</dbReference>
<dbReference type="InterPro" id="IPR048666">
    <property type="entry name" value="RedAm-like_C"/>
</dbReference>
<dbReference type="OrthoDB" id="4029976at2"/>
<dbReference type="GO" id="GO:0000785">
    <property type="term" value="C:chromatin"/>
    <property type="evidence" value="ECO:0007669"/>
    <property type="project" value="TreeGrafter"/>
</dbReference>
<accession>A0A285LIR9</accession>
<dbReference type="Pfam" id="PF21761">
    <property type="entry name" value="RedAm-like_C"/>
    <property type="match status" value="1"/>
</dbReference>
<evidence type="ECO:0000313" key="5">
    <source>
        <dbReference type="EMBL" id="SNY83576.1"/>
    </source>
</evidence>
<dbReference type="PANTHER" id="PTHR43580:SF2">
    <property type="entry name" value="CYTOKINE-LIKE NUCLEAR FACTOR N-PAC"/>
    <property type="match status" value="1"/>
</dbReference>
<organism evidence="5 6">
    <name type="scientific">Nocardia amikacinitolerans</name>
    <dbReference type="NCBI Taxonomy" id="756689"/>
    <lineage>
        <taxon>Bacteria</taxon>
        <taxon>Bacillati</taxon>
        <taxon>Actinomycetota</taxon>
        <taxon>Actinomycetes</taxon>
        <taxon>Mycobacteriales</taxon>
        <taxon>Nocardiaceae</taxon>
        <taxon>Nocardia</taxon>
    </lineage>
</organism>
<gene>
    <name evidence="5" type="ORF">SAMN04244553_3545</name>
</gene>
<protein>
    <submittedName>
        <fullName evidence="5">3-hydroxyisobutyrate dehydrogenase</fullName>
    </submittedName>
</protein>
<dbReference type="SUPFAM" id="SSF51735">
    <property type="entry name" value="NAD(P)-binding Rossmann-fold domains"/>
    <property type="match status" value="1"/>
</dbReference>
<dbReference type="Gene3D" id="1.10.1040.10">
    <property type="entry name" value="N-(1-d-carboxylethyl)-l-norvaline Dehydrogenase, domain 2"/>
    <property type="match status" value="1"/>
</dbReference>
<dbReference type="InterPro" id="IPR036291">
    <property type="entry name" value="NAD(P)-bd_dom_sf"/>
</dbReference>
<keyword evidence="2" id="KW-0560">Oxidoreductase</keyword>
<dbReference type="InterPro" id="IPR051265">
    <property type="entry name" value="HIBADH-related_NP60_sf"/>
</dbReference>